<reference evidence="1" key="1">
    <citation type="submission" date="2014-11" db="EMBL/GenBank/DDBJ databases">
        <authorList>
            <person name="Amaro Gonzalez C."/>
        </authorList>
    </citation>
    <scope>NUCLEOTIDE SEQUENCE</scope>
</reference>
<dbReference type="AlphaFoldDB" id="A0A0E9UTA1"/>
<protein>
    <submittedName>
        <fullName evidence="1">Uncharacterized protein</fullName>
    </submittedName>
</protein>
<sequence>MLRIMVVRKTSSVLAIKIVICIGQRRGHSLYIMNITIASLHLSLLRLDSSGNHSYSEECKQ</sequence>
<name>A0A0E9UTA1_ANGAN</name>
<accession>A0A0E9UTA1</accession>
<organism evidence="1">
    <name type="scientific">Anguilla anguilla</name>
    <name type="common">European freshwater eel</name>
    <name type="synonym">Muraena anguilla</name>
    <dbReference type="NCBI Taxonomy" id="7936"/>
    <lineage>
        <taxon>Eukaryota</taxon>
        <taxon>Metazoa</taxon>
        <taxon>Chordata</taxon>
        <taxon>Craniata</taxon>
        <taxon>Vertebrata</taxon>
        <taxon>Euteleostomi</taxon>
        <taxon>Actinopterygii</taxon>
        <taxon>Neopterygii</taxon>
        <taxon>Teleostei</taxon>
        <taxon>Anguilliformes</taxon>
        <taxon>Anguillidae</taxon>
        <taxon>Anguilla</taxon>
    </lineage>
</organism>
<reference evidence="1" key="2">
    <citation type="journal article" date="2015" name="Fish Shellfish Immunol.">
        <title>Early steps in the European eel (Anguilla anguilla)-Vibrio vulnificus interaction in the gills: Role of the RtxA13 toxin.</title>
        <authorList>
            <person name="Callol A."/>
            <person name="Pajuelo D."/>
            <person name="Ebbesson L."/>
            <person name="Teles M."/>
            <person name="MacKenzie S."/>
            <person name="Amaro C."/>
        </authorList>
    </citation>
    <scope>NUCLEOTIDE SEQUENCE</scope>
</reference>
<evidence type="ECO:0000313" key="1">
    <source>
        <dbReference type="EMBL" id="JAH68971.1"/>
    </source>
</evidence>
<proteinExistence type="predicted"/>
<dbReference type="EMBL" id="GBXM01039606">
    <property type="protein sequence ID" value="JAH68971.1"/>
    <property type="molecule type" value="Transcribed_RNA"/>
</dbReference>